<dbReference type="Pfam" id="PF00194">
    <property type="entry name" value="Carb_anhydrase"/>
    <property type="match status" value="1"/>
</dbReference>
<evidence type="ECO:0000256" key="3">
    <source>
        <dbReference type="ARBA" id="ARBA00022723"/>
    </source>
</evidence>
<feature type="domain" description="Alpha-carbonic anhydrase" evidence="8">
    <location>
        <begin position="24"/>
        <end position="243"/>
    </location>
</feature>
<dbReference type="CDD" id="cd03124">
    <property type="entry name" value="alpha_CA_prokaryotic_like"/>
    <property type="match status" value="1"/>
</dbReference>
<accession>A0A090RSM4</accession>
<evidence type="ECO:0000256" key="4">
    <source>
        <dbReference type="ARBA" id="ARBA00022833"/>
    </source>
</evidence>
<evidence type="ECO:0000313" key="10">
    <source>
        <dbReference type="Proteomes" id="UP000029228"/>
    </source>
</evidence>
<proteinExistence type="inferred from homology"/>
<dbReference type="InterPro" id="IPR023561">
    <property type="entry name" value="Carbonic_anhydrase_a-class"/>
</dbReference>
<dbReference type="PROSITE" id="PS51144">
    <property type="entry name" value="ALPHA_CA_2"/>
    <property type="match status" value="1"/>
</dbReference>
<dbReference type="InterPro" id="IPR001148">
    <property type="entry name" value="CA_dom"/>
</dbReference>
<dbReference type="GO" id="GO:0004089">
    <property type="term" value="F:carbonate dehydratase activity"/>
    <property type="evidence" value="ECO:0007669"/>
    <property type="project" value="UniProtKB-EC"/>
</dbReference>
<evidence type="ECO:0000256" key="2">
    <source>
        <dbReference type="ARBA" id="ARBA00012925"/>
    </source>
</evidence>
<evidence type="ECO:0000259" key="8">
    <source>
        <dbReference type="PROSITE" id="PS51144"/>
    </source>
</evidence>
<keyword evidence="3" id="KW-0479">Metal-binding</keyword>
<feature type="signal peptide" evidence="7">
    <location>
        <begin position="1"/>
        <end position="23"/>
    </location>
</feature>
<evidence type="ECO:0000256" key="7">
    <source>
        <dbReference type="SAM" id="SignalP"/>
    </source>
</evidence>
<dbReference type="EMBL" id="BBMR01000002">
    <property type="protein sequence ID" value="GAL17533.1"/>
    <property type="molecule type" value="Genomic_DNA"/>
</dbReference>
<dbReference type="Proteomes" id="UP000029228">
    <property type="component" value="Unassembled WGS sequence"/>
</dbReference>
<dbReference type="AlphaFoldDB" id="A0A090RSM4"/>
<dbReference type="Gene3D" id="3.10.200.10">
    <property type="entry name" value="Alpha carbonic anhydrase"/>
    <property type="match status" value="1"/>
</dbReference>
<dbReference type="STRING" id="990268.JCM19235_6086"/>
<name>A0A090RSM4_9VIBR</name>
<dbReference type="PANTHER" id="PTHR18952">
    <property type="entry name" value="CARBONIC ANHYDRASE"/>
    <property type="match status" value="1"/>
</dbReference>
<dbReference type="PANTHER" id="PTHR18952:SF265">
    <property type="entry name" value="CARBONIC ANHYDRASE"/>
    <property type="match status" value="1"/>
</dbReference>
<evidence type="ECO:0000256" key="1">
    <source>
        <dbReference type="ARBA" id="ARBA00010718"/>
    </source>
</evidence>
<gene>
    <name evidence="9" type="ORF">JCM19235_6086</name>
</gene>
<comment type="catalytic activity">
    <reaction evidence="6">
        <text>hydrogencarbonate + H(+) = CO2 + H2O</text>
        <dbReference type="Rhea" id="RHEA:10748"/>
        <dbReference type="ChEBI" id="CHEBI:15377"/>
        <dbReference type="ChEBI" id="CHEBI:15378"/>
        <dbReference type="ChEBI" id="CHEBI:16526"/>
        <dbReference type="ChEBI" id="CHEBI:17544"/>
        <dbReference type="EC" id="4.2.1.1"/>
    </reaction>
</comment>
<evidence type="ECO:0000313" key="9">
    <source>
        <dbReference type="EMBL" id="GAL17533.1"/>
    </source>
</evidence>
<keyword evidence="5 9" id="KW-0456">Lyase</keyword>
<keyword evidence="4" id="KW-0862">Zinc</keyword>
<dbReference type="EC" id="4.2.1.1" evidence="2"/>
<dbReference type="InterPro" id="IPR041891">
    <property type="entry name" value="Alpha_CA_prokaryot-like"/>
</dbReference>
<organism evidence="9 10">
    <name type="scientific">Vibrio maritimus</name>
    <dbReference type="NCBI Taxonomy" id="990268"/>
    <lineage>
        <taxon>Bacteria</taxon>
        <taxon>Pseudomonadati</taxon>
        <taxon>Pseudomonadota</taxon>
        <taxon>Gammaproteobacteria</taxon>
        <taxon>Vibrionales</taxon>
        <taxon>Vibrionaceae</taxon>
        <taxon>Vibrio</taxon>
    </lineage>
</organism>
<feature type="chain" id="PRO_5001863907" description="carbonic anhydrase" evidence="7">
    <location>
        <begin position="24"/>
        <end position="243"/>
    </location>
</feature>
<keyword evidence="10" id="KW-1185">Reference proteome</keyword>
<dbReference type="SMART" id="SM01057">
    <property type="entry name" value="Carb_anhydrase"/>
    <property type="match status" value="1"/>
</dbReference>
<dbReference type="GO" id="GO:0008270">
    <property type="term" value="F:zinc ion binding"/>
    <property type="evidence" value="ECO:0007669"/>
    <property type="project" value="InterPro"/>
</dbReference>
<reference evidence="9 10" key="1">
    <citation type="submission" date="2014-09" db="EMBL/GenBank/DDBJ databases">
        <title>Vibrio maritimus JCM 19235. (C45) whole genome shotgun sequence.</title>
        <authorList>
            <person name="Sawabe T."/>
            <person name="Meirelles P."/>
            <person name="Nakanishi M."/>
            <person name="Sayaka M."/>
            <person name="Hattori M."/>
            <person name="Ohkuma M."/>
        </authorList>
    </citation>
    <scope>NUCLEOTIDE SEQUENCE [LARGE SCALE GENOMIC DNA]</scope>
    <source>
        <strain evidence="10">JCM19235</strain>
    </source>
</reference>
<comment type="similarity">
    <text evidence="1">Belongs to the alpha-carbonic anhydrase family.</text>
</comment>
<evidence type="ECO:0000256" key="6">
    <source>
        <dbReference type="ARBA" id="ARBA00048348"/>
    </source>
</evidence>
<sequence>MKTAMKLALVIGTAVSITAPAYSAEWGYGEGDGPATWGKISATCEKGQNQSPIDIQTNQLTQAKKAPLSFDYNGRVDQIINNGHTVQVNVTGSNSLQLDGQDFELKQFHFHTPSENTINGKSAPLEAHFVHANQKGQLAVVAVMYKDGERESDELARILKTLPAAGEKINTESDIGLEQLLPRVKDYYRYNGSLTTPPCSEGVRWIVLQEPQFIPKKQLNRLSSTMGDNARPTQELNARLILN</sequence>
<keyword evidence="7" id="KW-0732">Signal</keyword>
<evidence type="ECO:0000256" key="5">
    <source>
        <dbReference type="ARBA" id="ARBA00023239"/>
    </source>
</evidence>
<dbReference type="InterPro" id="IPR036398">
    <property type="entry name" value="CA_dom_sf"/>
</dbReference>
<comment type="caution">
    <text evidence="9">The sequence shown here is derived from an EMBL/GenBank/DDBJ whole genome shotgun (WGS) entry which is preliminary data.</text>
</comment>
<dbReference type="SUPFAM" id="SSF51069">
    <property type="entry name" value="Carbonic anhydrase"/>
    <property type="match status" value="1"/>
</dbReference>
<protein>
    <recommendedName>
        <fullName evidence="2">carbonic anhydrase</fullName>
        <ecNumber evidence="2">4.2.1.1</ecNumber>
    </recommendedName>
</protein>